<reference evidence="1 2" key="1">
    <citation type="submission" date="2019-03" db="EMBL/GenBank/DDBJ databases">
        <title>Ramlibacter sp. 18x22-1, whole genome shotgun sequence.</title>
        <authorList>
            <person name="Zhang X."/>
            <person name="Feng G."/>
            <person name="Zhu H."/>
        </authorList>
    </citation>
    <scope>NUCLEOTIDE SEQUENCE [LARGE SCALE GENOMIC DNA]</scope>
    <source>
        <strain evidence="1 2">18x22-1</strain>
    </source>
</reference>
<dbReference type="EMBL" id="SMLK01000003">
    <property type="protein sequence ID" value="TFZ01975.1"/>
    <property type="molecule type" value="Genomic_DNA"/>
</dbReference>
<evidence type="ECO:0000313" key="1">
    <source>
        <dbReference type="EMBL" id="TFZ01975.1"/>
    </source>
</evidence>
<name>A0A4Z0BVC8_9BURK</name>
<proteinExistence type="predicted"/>
<sequence>MFQLFGGRKHREFVQELVRQLVLDLPPDRVLSDRRSMTVNRITRMLEKTYARAAGYERQHRLGMIRRAVFANDFKWELASAGYPGEFIDMVTEGLVVELTRARRAAAK</sequence>
<dbReference type="AlphaFoldDB" id="A0A4Z0BVC8"/>
<gene>
    <name evidence="1" type="ORF">EZ216_12395</name>
</gene>
<dbReference type="OrthoDB" id="8910755at2"/>
<protein>
    <submittedName>
        <fullName evidence="1">Uncharacterized protein</fullName>
    </submittedName>
</protein>
<keyword evidence="2" id="KW-1185">Reference proteome</keyword>
<dbReference type="RefSeq" id="WP_135250074.1">
    <property type="nucleotide sequence ID" value="NZ_SMLK01000003.1"/>
</dbReference>
<accession>A0A4Z0BVC8</accession>
<comment type="caution">
    <text evidence="1">The sequence shown here is derived from an EMBL/GenBank/DDBJ whole genome shotgun (WGS) entry which is preliminary data.</text>
</comment>
<organism evidence="1 2">
    <name type="scientific">Ramlibacter humi</name>
    <dbReference type="NCBI Taxonomy" id="2530451"/>
    <lineage>
        <taxon>Bacteria</taxon>
        <taxon>Pseudomonadati</taxon>
        <taxon>Pseudomonadota</taxon>
        <taxon>Betaproteobacteria</taxon>
        <taxon>Burkholderiales</taxon>
        <taxon>Comamonadaceae</taxon>
        <taxon>Ramlibacter</taxon>
    </lineage>
</organism>
<evidence type="ECO:0000313" key="2">
    <source>
        <dbReference type="Proteomes" id="UP000297839"/>
    </source>
</evidence>
<dbReference type="Proteomes" id="UP000297839">
    <property type="component" value="Unassembled WGS sequence"/>
</dbReference>